<sequence>MPDEIYEDPQGPEDDECRKRKSMDIDQVSANVLNPRRKHGVSGQNSVNPYRVTTVCLGLLCVLLLIGILGLFCYQINLLTSYNKLMEERDQLLRITEMLNNKIRVKFKGGSCPEGWNKFETSCYYNTTLKKTWEESRQDCIDRGADLVIINSREEQSFVNQLFGPGNYTWIGLTDSDTEGTWIWVDGSPLTTKFWDKGQPNNLNSQDCGEVIHSSSDPGMWNDDGCHKTNSWICFSCFYIFQHHKGFLEFPWNPFYLHVHRLCGRPLQMDRAGLLVKGVGRFKFISSLDKMTVEGVCKDVR</sequence>
<reference evidence="5" key="4">
    <citation type="submission" date="2025-09" db="UniProtKB">
        <authorList>
            <consortium name="Ensembl"/>
        </authorList>
    </citation>
    <scope>IDENTIFICATION</scope>
</reference>
<reference evidence="5" key="3">
    <citation type="submission" date="2025-08" db="UniProtKB">
        <authorList>
            <consortium name="Ensembl"/>
        </authorList>
    </citation>
    <scope>IDENTIFICATION</scope>
</reference>
<keyword evidence="1" id="KW-0430">Lectin</keyword>
<feature type="transmembrane region" description="Helical" evidence="3">
    <location>
        <begin position="52"/>
        <end position="74"/>
    </location>
</feature>
<keyword evidence="2" id="KW-1015">Disulfide bond</keyword>
<dbReference type="PANTHER" id="PTHR22803">
    <property type="entry name" value="MANNOSE, PHOSPHOLIPASE, LECTIN RECEPTOR RELATED"/>
    <property type="match status" value="1"/>
</dbReference>
<evidence type="ECO:0000256" key="2">
    <source>
        <dbReference type="ARBA" id="ARBA00023157"/>
    </source>
</evidence>
<dbReference type="InterPro" id="IPR018378">
    <property type="entry name" value="C-type_lectin_CS"/>
</dbReference>
<proteinExistence type="predicted"/>
<dbReference type="InterPro" id="IPR050111">
    <property type="entry name" value="C-type_lectin/snaclec_domain"/>
</dbReference>
<dbReference type="Bgee" id="ENSELUG00000018480">
    <property type="expression patterns" value="Expressed in spleen and 12 other cell types or tissues"/>
</dbReference>
<organism evidence="5 6">
    <name type="scientific">Esox lucius</name>
    <name type="common">Northern pike</name>
    <dbReference type="NCBI Taxonomy" id="8010"/>
    <lineage>
        <taxon>Eukaryota</taxon>
        <taxon>Metazoa</taxon>
        <taxon>Chordata</taxon>
        <taxon>Craniata</taxon>
        <taxon>Vertebrata</taxon>
        <taxon>Euteleostomi</taxon>
        <taxon>Actinopterygii</taxon>
        <taxon>Neopterygii</taxon>
        <taxon>Teleostei</taxon>
        <taxon>Protacanthopterygii</taxon>
        <taxon>Esociformes</taxon>
        <taxon>Esocidae</taxon>
        <taxon>Esox</taxon>
    </lineage>
</organism>
<keyword evidence="6" id="KW-1185">Reference proteome</keyword>
<dbReference type="InterPro" id="IPR001304">
    <property type="entry name" value="C-type_lectin-like"/>
</dbReference>
<dbReference type="GO" id="GO:0030246">
    <property type="term" value="F:carbohydrate binding"/>
    <property type="evidence" value="ECO:0007669"/>
    <property type="project" value="UniProtKB-KW"/>
</dbReference>
<keyword evidence="3" id="KW-1133">Transmembrane helix</keyword>
<reference evidence="6" key="1">
    <citation type="journal article" date="2014" name="PLoS ONE">
        <title>The genome and linkage map of the northern pike (Esox lucius): conserved synteny revealed between the salmonid sister group and the Neoteleostei.</title>
        <authorList>
            <person name="Rondeau E.B."/>
            <person name="Minkley D.R."/>
            <person name="Leong J.S."/>
            <person name="Messmer A.M."/>
            <person name="Jantzen J.R."/>
            <person name="von Schalburg K.R."/>
            <person name="Lemon C."/>
            <person name="Bird N.H."/>
            <person name="Koop B.F."/>
        </authorList>
    </citation>
    <scope>NUCLEOTIDE SEQUENCE</scope>
</reference>
<dbReference type="STRING" id="8010.ENSELUP00000038562"/>
<dbReference type="PROSITE" id="PS50041">
    <property type="entry name" value="C_TYPE_LECTIN_2"/>
    <property type="match status" value="1"/>
</dbReference>
<dbReference type="AlphaFoldDB" id="A0A3P9ACU9"/>
<dbReference type="PROSITE" id="PS00615">
    <property type="entry name" value="C_TYPE_LECTIN_1"/>
    <property type="match status" value="1"/>
</dbReference>
<evidence type="ECO:0000259" key="4">
    <source>
        <dbReference type="PROSITE" id="PS50041"/>
    </source>
</evidence>
<evidence type="ECO:0000256" key="3">
    <source>
        <dbReference type="SAM" id="Phobius"/>
    </source>
</evidence>
<dbReference type="InterPro" id="IPR033989">
    <property type="entry name" value="CD209-like_CTLD"/>
</dbReference>
<dbReference type="Pfam" id="PF00059">
    <property type="entry name" value="Lectin_C"/>
    <property type="match status" value="1"/>
</dbReference>
<evidence type="ECO:0000313" key="5">
    <source>
        <dbReference type="Ensembl" id="ENSELUP00000038562.2"/>
    </source>
</evidence>
<dbReference type="InterPro" id="IPR016186">
    <property type="entry name" value="C-type_lectin-like/link_sf"/>
</dbReference>
<name>A0A3P9ACU9_ESOLU</name>
<reference evidence="5" key="2">
    <citation type="submission" date="2020-02" db="EMBL/GenBank/DDBJ databases">
        <title>Esox lucius (northern pike) genome, fEsoLuc1, primary haplotype.</title>
        <authorList>
            <person name="Myers G."/>
            <person name="Karagic N."/>
            <person name="Meyer A."/>
            <person name="Pippel M."/>
            <person name="Reichard M."/>
            <person name="Winkler S."/>
            <person name="Tracey A."/>
            <person name="Sims Y."/>
            <person name="Howe K."/>
            <person name="Rhie A."/>
            <person name="Formenti G."/>
            <person name="Durbin R."/>
            <person name="Fedrigo O."/>
            <person name="Jarvis E.D."/>
        </authorList>
    </citation>
    <scope>NUCLEOTIDE SEQUENCE [LARGE SCALE GENOMIC DNA]</scope>
</reference>
<dbReference type="Ensembl" id="ENSELUT00000029119.3">
    <property type="protein sequence ID" value="ENSELUP00000038562.2"/>
    <property type="gene ID" value="ENSELUG00000018480.3"/>
</dbReference>
<dbReference type="InterPro" id="IPR016187">
    <property type="entry name" value="CTDL_fold"/>
</dbReference>
<dbReference type="Gene3D" id="3.10.100.10">
    <property type="entry name" value="Mannose-Binding Protein A, subunit A"/>
    <property type="match status" value="1"/>
</dbReference>
<dbReference type="SUPFAM" id="SSF56436">
    <property type="entry name" value="C-type lectin-like"/>
    <property type="match status" value="1"/>
</dbReference>
<protein>
    <recommendedName>
        <fullName evidence="4">C-type lectin domain-containing protein</fullName>
    </recommendedName>
</protein>
<evidence type="ECO:0000256" key="1">
    <source>
        <dbReference type="ARBA" id="ARBA00022734"/>
    </source>
</evidence>
<evidence type="ECO:0000313" key="6">
    <source>
        <dbReference type="Proteomes" id="UP000265140"/>
    </source>
</evidence>
<dbReference type="SMART" id="SM00034">
    <property type="entry name" value="CLECT"/>
    <property type="match status" value="1"/>
</dbReference>
<dbReference type="Proteomes" id="UP000265140">
    <property type="component" value="Chromosome 17"/>
</dbReference>
<feature type="domain" description="C-type lectin" evidence="4">
    <location>
        <begin position="119"/>
        <end position="235"/>
    </location>
</feature>
<keyword evidence="3" id="KW-0472">Membrane</keyword>
<keyword evidence="3" id="KW-0812">Transmembrane</keyword>
<dbReference type="GeneTree" id="ENSGT01020000230338"/>
<dbReference type="CDD" id="cd03590">
    <property type="entry name" value="CLECT_DC-SIGN_like"/>
    <property type="match status" value="1"/>
</dbReference>
<accession>A0A3P9ACU9</accession>